<dbReference type="EMBL" id="CP065726">
    <property type="protein sequence ID" value="QPT37766.1"/>
    <property type="molecule type" value="Genomic_DNA"/>
</dbReference>
<comment type="similarity">
    <text evidence="2 7">Belongs to the thioredoxin family. DsbC subfamily.</text>
</comment>
<sequence length="261" mass="28767">MQKTFVKTLAALTLLPLMACGQTPVSNAAQTPATAQKPAQGNVAENLKARLEKAYEAQDLKVLSVGETPIQGLYEVVISGKQIIYTDAQGNYMIVGDLIDINSRKSLTDMRAADLNKIDFASLPLDKAIKEVRGSGKLQVAVFSDPDCPFCKRLEHEFEKMTDITIYNFMMPIASLHPDAERKAQILWCQPDPVKAWTNWMRKGQFPSGSGDCENPVAETTSLGEQFGFNGTPTVVFPNGHTQSGYSPMPQLEEIIRKNQK</sequence>
<dbReference type="SUPFAM" id="SSF54423">
    <property type="entry name" value="DsbC/DsbG N-terminal domain-like"/>
    <property type="match status" value="1"/>
</dbReference>
<dbReference type="PANTHER" id="PTHR35272">
    <property type="entry name" value="THIOL:DISULFIDE INTERCHANGE PROTEIN DSBC-RELATED"/>
    <property type="match status" value="1"/>
</dbReference>
<dbReference type="InterPro" id="IPR033954">
    <property type="entry name" value="DiS-bond_Isoase_DsbC/G"/>
</dbReference>
<evidence type="ECO:0000259" key="8">
    <source>
        <dbReference type="PROSITE" id="PS51352"/>
    </source>
</evidence>
<dbReference type="InterPro" id="IPR012336">
    <property type="entry name" value="Thioredoxin-like_fold"/>
</dbReference>
<dbReference type="RefSeq" id="WP_107859370.1">
    <property type="nucleotide sequence ID" value="NZ_CAUJPD010000004.1"/>
</dbReference>
<evidence type="ECO:0000256" key="6">
    <source>
        <dbReference type="ARBA" id="ARBA00023284"/>
    </source>
</evidence>
<evidence type="ECO:0000313" key="9">
    <source>
        <dbReference type="EMBL" id="QPT37766.1"/>
    </source>
</evidence>
<feature type="chain" id="PRO_5033094860" description="Thiol:disulfide interchange protein" evidence="7">
    <location>
        <begin position="29"/>
        <end position="261"/>
    </location>
</feature>
<dbReference type="Pfam" id="PF10411">
    <property type="entry name" value="DsbC_N"/>
    <property type="match status" value="1"/>
</dbReference>
<protein>
    <recommendedName>
        <fullName evidence="7">Thiol:disulfide interchange protein</fullName>
    </recommendedName>
</protein>
<dbReference type="InterPro" id="IPR009094">
    <property type="entry name" value="DiS-bond_isomerase_DsbC/G_N_sf"/>
</dbReference>
<dbReference type="Proteomes" id="UP000594865">
    <property type="component" value="Chromosome"/>
</dbReference>
<keyword evidence="4 7" id="KW-0574">Periplasm</keyword>
<accession>A0A7T3BLA5</accession>
<keyword evidence="6 7" id="KW-0676">Redox-active center</keyword>
<proteinExistence type="inferred from homology"/>
<dbReference type="Gene3D" id="3.10.450.70">
    <property type="entry name" value="Disulphide bond isomerase, DsbC/G, N-terminal"/>
    <property type="match status" value="1"/>
</dbReference>
<dbReference type="Gene3D" id="3.40.30.10">
    <property type="entry name" value="Glutaredoxin"/>
    <property type="match status" value="1"/>
</dbReference>
<evidence type="ECO:0000256" key="7">
    <source>
        <dbReference type="RuleBase" id="RU364038"/>
    </source>
</evidence>
<comment type="function">
    <text evidence="7">Required for disulfide bond formation in some periplasmic proteins. Acts by transferring its disulfide bond to other proteins and is reduced in the process.</text>
</comment>
<evidence type="ECO:0000256" key="1">
    <source>
        <dbReference type="ARBA" id="ARBA00004418"/>
    </source>
</evidence>
<name>A0A7T3BLA5_NEICI</name>
<dbReference type="Pfam" id="PF13098">
    <property type="entry name" value="Thioredoxin_2"/>
    <property type="match status" value="1"/>
</dbReference>
<evidence type="ECO:0000256" key="3">
    <source>
        <dbReference type="ARBA" id="ARBA00022729"/>
    </source>
</evidence>
<comment type="subcellular location">
    <subcellularLocation>
        <location evidence="1 7">Periplasm</location>
    </subcellularLocation>
</comment>
<evidence type="ECO:0000256" key="4">
    <source>
        <dbReference type="ARBA" id="ARBA00022764"/>
    </source>
</evidence>
<dbReference type="PROSITE" id="PS51352">
    <property type="entry name" value="THIOREDOXIN_2"/>
    <property type="match status" value="1"/>
</dbReference>
<dbReference type="InterPro" id="IPR051470">
    <property type="entry name" value="Thiol:disulfide_interchange"/>
</dbReference>
<feature type="signal peptide" evidence="7">
    <location>
        <begin position="1"/>
        <end position="28"/>
    </location>
</feature>
<feature type="domain" description="Thioredoxin" evidence="8">
    <location>
        <begin position="101"/>
        <end position="261"/>
    </location>
</feature>
<dbReference type="InterPro" id="IPR036249">
    <property type="entry name" value="Thioredoxin-like_sf"/>
</dbReference>
<evidence type="ECO:0000256" key="2">
    <source>
        <dbReference type="ARBA" id="ARBA00009813"/>
    </source>
</evidence>
<dbReference type="AlphaFoldDB" id="A0A7T3BLA5"/>
<reference evidence="9 10" key="1">
    <citation type="submission" date="2020-12" db="EMBL/GenBank/DDBJ databases">
        <title>FDA dAtabase for Regulatory Grade micrObial Sequences (FDA-ARGOS): Supporting development and validation of Infectious Disease Dx tests.</title>
        <authorList>
            <person name="Sproer C."/>
            <person name="Gronow S."/>
            <person name="Severitt S."/>
            <person name="Schroder I."/>
            <person name="Tallon L."/>
            <person name="Sadzewicz L."/>
            <person name="Zhao X."/>
            <person name="Boylan J."/>
            <person name="Ott S."/>
            <person name="Bowen H."/>
            <person name="Vavikolanu K."/>
            <person name="Mehta A."/>
            <person name="Aluvathingal J."/>
            <person name="Nadendla S."/>
            <person name="Lowell S."/>
            <person name="Myers T."/>
            <person name="Yan Y."/>
            <person name="Sichtig H."/>
        </authorList>
    </citation>
    <scope>NUCLEOTIDE SEQUENCE [LARGE SCALE GENOMIC DNA]</scope>
    <source>
        <strain evidence="9 10">FDAARGOS_871</strain>
    </source>
</reference>
<keyword evidence="10" id="KW-1185">Reference proteome</keyword>
<dbReference type="InterPro" id="IPR018950">
    <property type="entry name" value="DiS-bond_isomerase_DsbC/G_N"/>
</dbReference>
<organism evidence="9 10">
    <name type="scientific">Neisseria cinerea</name>
    <dbReference type="NCBI Taxonomy" id="483"/>
    <lineage>
        <taxon>Bacteria</taxon>
        <taxon>Pseudomonadati</taxon>
        <taxon>Pseudomonadota</taxon>
        <taxon>Betaproteobacteria</taxon>
        <taxon>Neisseriales</taxon>
        <taxon>Neisseriaceae</taxon>
        <taxon>Neisseria</taxon>
    </lineage>
</organism>
<dbReference type="InterPro" id="IPR013766">
    <property type="entry name" value="Thioredoxin_domain"/>
</dbReference>
<evidence type="ECO:0000313" key="10">
    <source>
        <dbReference type="Proteomes" id="UP000594865"/>
    </source>
</evidence>
<keyword evidence="5" id="KW-1015">Disulfide bond</keyword>
<evidence type="ECO:0000256" key="5">
    <source>
        <dbReference type="ARBA" id="ARBA00023157"/>
    </source>
</evidence>
<dbReference type="SUPFAM" id="SSF52833">
    <property type="entry name" value="Thioredoxin-like"/>
    <property type="match status" value="1"/>
</dbReference>
<dbReference type="PANTHER" id="PTHR35272:SF3">
    <property type="entry name" value="THIOL:DISULFIDE INTERCHANGE PROTEIN DSBC"/>
    <property type="match status" value="1"/>
</dbReference>
<dbReference type="GeneID" id="84020576"/>
<gene>
    <name evidence="9" type="ORF">I6G28_07575</name>
</gene>
<dbReference type="GO" id="GO:0042597">
    <property type="term" value="C:periplasmic space"/>
    <property type="evidence" value="ECO:0007669"/>
    <property type="project" value="UniProtKB-SubCell"/>
</dbReference>
<dbReference type="CDD" id="cd03020">
    <property type="entry name" value="DsbA_DsbC_DsbG"/>
    <property type="match status" value="1"/>
</dbReference>
<keyword evidence="3 7" id="KW-0732">Signal</keyword>